<dbReference type="RefSeq" id="WP_301139719.1">
    <property type="nucleotide sequence ID" value="NZ_JAUHTQ010000021.1"/>
</dbReference>
<organism evidence="1 2">
    <name type="scientific">Ureibacillus aquaedulcis</name>
    <dbReference type="NCBI Taxonomy" id="3058421"/>
    <lineage>
        <taxon>Bacteria</taxon>
        <taxon>Bacillati</taxon>
        <taxon>Bacillota</taxon>
        <taxon>Bacilli</taxon>
        <taxon>Bacillales</taxon>
        <taxon>Caryophanaceae</taxon>
        <taxon>Ureibacillus</taxon>
    </lineage>
</organism>
<keyword evidence="2" id="KW-1185">Reference proteome</keyword>
<dbReference type="EMBL" id="JAUHTQ010000021">
    <property type="protein sequence ID" value="MDN4495407.1"/>
    <property type="molecule type" value="Genomic_DNA"/>
</dbReference>
<gene>
    <name evidence="1" type="ORF">QYB95_17795</name>
</gene>
<reference evidence="1" key="1">
    <citation type="submission" date="2023-07" db="EMBL/GenBank/DDBJ databases">
        <title>Ureibacillus sp. isolated from freshwater well.</title>
        <authorList>
            <person name="Kirdat K."/>
            <person name="Bhatt A."/>
            <person name="Teware R."/>
            <person name="Bhavsar Y."/>
            <person name="Yadav A."/>
        </authorList>
    </citation>
    <scope>NUCLEOTIDE SEQUENCE</scope>
    <source>
        <strain evidence="1">BA0131</strain>
    </source>
</reference>
<proteinExistence type="predicted"/>
<sequence length="74" mass="8271">MNLFIRRVTASEGVNSSNAMRVLGRFKKKMASNDSNEVFHFHRGASVFPAGQLSVSIVDGFLIIKKPLNTQWFA</sequence>
<evidence type="ECO:0000313" key="1">
    <source>
        <dbReference type="EMBL" id="MDN4495407.1"/>
    </source>
</evidence>
<dbReference type="Proteomes" id="UP001172743">
    <property type="component" value="Unassembled WGS sequence"/>
</dbReference>
<feature type="non-terminal residue" evidence="1">
    <location>
        <position position="74"/>
    </location>
</feature>
<accession>A0ABT8GVH3</accession>
<name>A0ABT8GVH3_9BACL</name>
<protein>
    <submittedName>
        <fullName evidence="1">Uncharacterized protein</fullName>
    </submittedName>
</protein>
<comment type="caution">
    <text evidence="1">The sequence shown here is derived from an EMBL/GenBank/DDBJ whole genome shotgun (WGS) entry which is preliminary data.</text>
</comment>
<evidence type="ECO:0000313" key="2">
    <source>
        <dbReference type="Proteomes" id="UP001172743"/>
    </source>
</evidence>